<dbReference type="InterPro" id="IPR010281">
    <property type="entry name" value="DUF885"/>
</dbReference>
<evidence type="ECO:0000313" key="1">
    <source>
        <dbReference type="EMBL" id="MFC0548975.1"/>
    </source>
</evidence>
<reference evidence="1 2" key="1">
    <citation type="submission" date="2024-09" db="EMBL/GenBank/DDBJ databases">
        <authorList>
            <person name="Sun Q."/>
            <person name="Mori K."/>
        </authorList>
    </citation>
    <scope>NUCLEOTIDE SEQUENCE [LARGE SCALE GENOMIC DNA]</scope>
    <source>
        <strain evidence="1 2">TBRC 1432</strain>
    </source>
</reference>
<proteinExistence type="predicted"/>
<evidence type="ECO:0000313" key="2">
    <source>
        <dbReference type="Proteomes" id="UP001589810"/>
    </source>
</evidence>
<accession>A0ABV6N8R1</accession>
<dbReference type="EMBL" id="JBHLUD010000020">
    <property type="protein sequence ID" value="MFC0548975.1"/>
    <property type="molecule type" value="Genomic_DNA"/>
</dbReference>
<sequence length="536" mass="59955">MTLVTSFLDWYLPAHPIAAASLGLTEHEGTLGDFTENGFVARQREHDQWLARFTEARPPTDFSALIDHELVLTHLRRERAMADWPSWRRDPALYVGLPMQGLFGTFQHRLQPEPELVASALSRLKELPGVYAACRANLDVEQASPLIVRRALNQLRTTRAFLTEVLPGAVENEGDRARMAEAGARAADAAEELAVYLTDFAERAIGDWRMGEKLYSTLLTECELLGYGAGELLTRGVAAWQALDAEATELAGGDWRAKVRTFQDDHAASMDELLADVTTETERARQFLKDHDLVTFAEGEECKVVPSPSFLRPLFVVPFYGAPPAMTTSRVGFHFVPFTPDDATPEQVEQRLRTNSRASLPTLAVHEAYPGHHWHFSWHAGNPRPARKVFRTPYFAEGWGLYSEHMMREQGYFADPAHELAHLDFRLFRAARIIVDTELHCGDMTPAQAEEFMTTKYTLTAGTAKGEVDRYCAWPTQAPSYLTGAMEIEAIRNEFLARGLGSLKEFHDRIAGSGALPLGLARRVVLEQPGEHAGWR</sequence>
<keyword evidence="2" id="KW-1185">Reference proteome</keyword>
<organism evidence="1 2">
    <name type="scientific">Kutzneria chonburiensis</name>
    <dbReference type="NCBI Taxonomy" id="1483604"/>
    <lineage>
        <taxon>Bacteria</taxon>
        <taxon>Bacillati</taxon>
        <taxon>Actinomycetota</taxon>
        <taxon>Actinomycetes</taxon>
        <taxon>Pseudonocardiales</taxon>
        <taxon>Pseudonocardiaceae</taxon>
        <taxon>Kutzneria</taxon>
    </lineage>
</organism>
<comment type="caution">
    <text evidence="1">The sequence shown here is derived from an EMBL/GenBank/DDBJ whole genome shotgun (WGS) entry which is preliminary data.</text>
</comment>
<name>A0ABV6N8R1_9PSEU</name>
<gene>
    <name evidence="1" type="ORF">ACFFH7_46220</name>
</gene>
<dbReference type="Proteomes" id="UP001589810">
    <property type="component" value="Unassembled WGS sequence"/>
</dbReference>
<dbReference type="PANTHER" id="PTHR33361:SF15">
    <property type="entry name" value="DUF885 FAMILY LIPOPROTEIN"/>
    <property type="match status" value="1"/>
</dbReference>
<protein>
    <submittedName>
        <fullName evidence="1">DUF885 domain-containing protein</fullName>
    </submittedName>
</protein>
<dbReference type="RefSeq" id="WP_273940435.1">
    <property type="nucleotide sequence ID" value="NZ_CP097263.1"/>
</dbReference>
<dbReference type="PANTHER" id="PTHR33361">
    <property type="entry name" value="GLR0591 PROTEIN"/>
    <property type="match status" value="1"/>
</dbReference>
<dbReference type="Pfam" id="PF05960">
    <property type="entry name" value="DUF885"/>
    <property type="match status" value="1"/>
</dbReference>